<dbReference type="SUPFAM" id="SSF88946">
    <property type="entry name" value="Sigma2 domain of RNA polymerase sigma factors"/>
    <property type="match status" value="1"/>
</dbReference>
<protein>
    <submittedName>
        <fullName evidence="6">RNA polymerase sigma factor</fullName>
        <ecNumber evidence="6">2.7.7.6</ecNumber>
    </submittedName>
</protein>
<dbReference type="InterPro" id="IPR036388">
    <property type="entry name" value="WH-like_DNA-bd_sf"/>
</dbReference>
<dbReference type="PANTHER" id="PTHR43133:SF64">
    <property type="entry name" value="ECF SIGMA FACTOR"/>
    <property type="match status" value="1"/>
</dbReference>
<evidence type="ECO:0000256" key="2">
    <source>
        <dbReference type="ARBA" id="ARBA00023015"/>
    </source>
</evidence>
<dbReference type="NCBIfam" id="NF006550">
    <property type="entry name" value="PRK09047.1"/>
    <property type="match status" value="1"/>
</dbReference>
<evidence type="ECO:0000259" key="5">
    <source>
        <dbReference type="Pfam" id="PF08281"/>
    </source>
</evidence>
<keyword evidence="7" id="KW-1185">Reference proteome</keyword>
<dbReference type="InterPro" id="IPR013249">
    <property type="entry name" value="RNA_pol_sigma70_r4_t2"/>
</dbReference>
<dbReference type="InterPro" id="IPR014284">
    <property type="entry name" value="RNA_pol_sigma-70_dom"/>
</dbReference>
<comment type="similarity">
    <text evidence="1">Belongs to the sigma-70 factor family. ECF subfamily.</text>
</comment>
<evidence type="ECO:0000313" key="7">
    <source>
        <dbReference type="Proteomes" id="UP001595840"/>
    </source>
</evidence>
<dbReference type="Proteomes" id="UP001595840">
    <property type="component" value="Unassembled WGS sequence"/>
</dbReference>
<dbReference type="Gene3D" id="1.10.10.10">
    <property type="entry name" value="Winged helix-like DNA-binding domain superfamily/Winged helix DNA-binding domain"/>
    <property type="match status" value="1"/>
</dbReference>
<dbReference type="InterPro" id="IPR039425">
    <property type="entry name" value="RNA_pol_sigma-70-like"/>
</dbReference>
<keyword evidence="3" id="KW-0731">Sigma factor</keyword>
<keyword evidence="4" id="KW-0804">Transcription</keyword>
<dbReference type="InterPro" id="IPR013325">
    <property type="entry name" value="RNA_pol_sigma_r2"/>
</dbReference>
<evidence type="ECO:0000256" key="3">
    <source>
        <dbReference type="ARBA" id="ARBA00023082"/>
    </source>
</evidence>
<keyword evidence="6" id="KW-0808">Transferase</keyword>
<evidence type="ECO:0000313" key="6">
    <source>
        <dbReference type="EMBL" id="MFC4361909.1"/>
    </source>
</evidence>
<keyword evidence="2" id="KW-0805">Transcription regulation</keyword>
<comment type="caution">
    <text evidence="6">The sequence shown here is derived from an EMBL/GenBank/DDBJ whole genome shotgun (WGS) entry which is preliminary data.</text>
</comment>
<dbReference type="EMBL" id="JBHSCX010000004">
    <property type="protein sequence ID" value="MFC4361909.1"/>
    <property type="molecule type" value="Genomic_DNA"/>
</dbReference>
<gene>
    <name evidence="6" type="ORF">ACFOX3_06315</name>
</gene>
<organism evidence="6 7">
    <name type="scientific">Simiduia curdlanivorans</name>
    <dbReference type="NCBI Taxonomy" id="1492769"/>
    <lineage>
        <taxon>Bacteria</taxon>
        <taxon>Pseudomonadati</taxon>
        <taxon>Pseudomonadota</taxon>
        <taxon>Gammaproteobacteria</taxon>
        <taxon>Cellvibrionales</taxon>
        <taxon>Cellvibrionaceae</taxon>
        <taxon>Simiduia</taxon>
    </lineage>
</organism>
<evidence type="ECO:0000256" key="4">
    <source>
        <dbReference type="ARBA" id="ARBA00023163"/>
    </source>
</evidence>
<evidence type="ECO:0000256" key="1">
    <source>
        <dbReference type="ARBA" id="ARBA00010641"/>
    </source>
</evidence>
<dbReference type="InterPro" id="IPR013324">
    <property type="entry name" value="RNA_pol_sigma_r3/r4-like"/>
</dbReference>
<dbReference type="CDD" id="cd06171">
    <property type="entry name" value="Sigma70_r4"/>
    <property type="match status" value="1"/>
</dbReference>
<dbReference type="Gene3D" id="1.10.1740.10">
    <property type="match status" value="1"/>
</dbReference>
<keyword evidence="6" id="KW-0548">Nucleotidyltransferase</keyword>
<reference evidence="7" key="1">
    <citation type="journal article" date="2019" name="Int. J. Syst. Evol. Microbiol.">
        <title>The Global Catalogue of Microorganisms (GCM) 10K type strain sequencing project: providing services to taxonomists for standard genome sequencing and annotation.</title>
        <authorList>
            <consortium name="The Broad Institute Genomics Platform"/>
            <consortium name="The Broad Institute Genome Sequencing Center for Infectious Disease"/>
            <person name="Wu L."/>
            <person name="Ma J."/>
        </authorList>
    </citation>
    <scope>NUCLEOTIDE SEQUENCE [LARGE SCALE GENOMIC DNA]</scope>
    <source>
        <strain evidence="7">CECT 8570</strain>
    </source>
</reference>
<name>A0ABV8V1Y2_9GAMM</name>
<dbReference type="NCBIfam" id="TIGR02937">
    <property type="entry name" value="sigma70-ECF"/>
    <property type="match status" value="1"/>
</dbReference>
<dbReference type="SUPFAM" id="SSF88659">
    <property type="entry name" value="Sigma3 and sigma4 domains of RNA polymerase sigma factors"/>
    <property type="match status" value="1"/>
</dbReference>
<accession>A0ABV8V1Y2</accession>
<sequence>MVEPQNLDSFLASVERRAFRMALFATKQESDALDIVQDSMLKLVQYYRGKPSGEWGPLFHRILQHKIAQWHRDQSKQRRWFWQPTALDEEDISLTLAAPSIEEPEDSWVLAMNMEKVMAAIESLPLRQQQTFLLRAWEGYDVASTADIMGCSEGSIKTHYFRALQTLRSNLQELG</sequence>
<proteinExistence type="inferred from homology"/>
<feature type="domain" description="RNA polymerase sigma factor 70 region 4 type 2" evidence="5">
    <location>
        <begin position="115"/>
        <end position="167"/>
    </location>
</feature>
<dbReference type="RefSeq" id="WP_290264036.1">
    <property type="nucleotide sequence ID" value="NZ_JAUFQG010000006.1"/>
</dbReference>
<dbReference type="GO" id="GO:0003899">
    <property type="term" value="F:DNA-directed RNA polymerase activity"/>
    <property type="evidence" value="ECO:0007669"/>
    <property type="project" value="UniProtKB-EC"/>
</dbReference>
<dbReference type="PANTHER" id="PTHR43133">
    <property type="entry name" value="RNA POLYMERASE ECF-TYPE SIGMA FACTO"/>
    <property type="match status" value="1"/>
</dbReference>
<dbReference type="EC" id="2.7.7.6" evidence="6"/>
<dbReference type="Pfam" id="PF08281">
    <property type="entry name" value="Sigma70_r4_2"/>
    <property type="match status" value="1"/>
</dbReference>